<accession>A0AAV4MEP2</accession>
<reference evidence="1 2" key="1">
    <citation type="submission" date="2021-06" db="EMBL/GenBank/DDBJ databases">
        <title>Caerostris darwini draft genome.</title>
        <authorList>
            <person name="Kono N."/>
            <person name="Arakawa K."/>
        </authorList>
    </citation>
    <scope>NUCLEOTIDE SEQUENCE [LARGE SCALE GENOMIC DNA]</scope>
</reference>
<comment type="caution">
    <text evidence="1">The sequence shown here is derived from an EMBL/GenBank/DDBJ whole genome shotgun (WGS) entry which is preliminary data.</text>
</comment>
<evidence type="ECO:0000313" key="2">
    <source>
        <dbReference type="Proteomes" id="UP001054837"/>
    </source>
</evidence>
<keyword evidence="2" id="KW-1185">Reference proteome</keyword>
<proteinExistence type="predicted"/>
<dbReference type="Proteomes" id="UP001054837">
    <property type="component" value="Unassembled WGS sequence"/>
</dbReference>
<gene>
    <name evidence="1" type="ORF">CDAR_283681</name>
</gene>
<name>A0AAV4MEP2_9ARAC</name>
<protein>
    <submittedName>
        <fullName evidence="1">Uncharacterized protein</fullName>
    </submittedName>
</protein>
<dbReference type="AlphaFoldDB" id="A0AAV4MEP2"/>
<evidence type="ECO:0000313" key="1">
    <source>
        <dbReference type="EMBL" id="GIX70637.1"/>
    </source>
</evidence>
<sequence>METAEDEWWVRMERAETIDYSVRASAPGASNPELTDTTSACPPRQVTSNITFASMITNTQKQLQLCLLQLL</sequence>
<dbReference type="EMBL" id="BPLQ01000384">
    <property type="protein sequence ID" value="GIX70637.1"/>
    <property type="molecule type" value="Genomic_DNA"/>
</dbReference>
<organism evidence="1 2">
    <name type="scientific">Caerostris darwini</name>
    <dbReference type="NCBI Taxonomy" id="1538125"/>
    <lineage>
        <taxon>Eukaryota</taxon>
        <taxon>Metazoa</taxon>
        <taxon>Ecdysozoa</taxon>
        <taxon>Arthropoda</taxon>
        <taxon>Chelicerata</taxon>
        <taxon>Arachnida</taxon>
        <taxon>Araneae</taxon>
        <taxon>Araneomorphae</taxon>
        <taxon>Entelegynae</taxon>
        <taxon>Araneoidea</taxon>
        <taxon>Araneidae</taxon>
        <taxon>Caerostris</taxon>
    </lineage>
</organism>